<accession>A0A4Q7YSY7</accession>
<evidence type="ECO:0000313" key="5">
    <source>
        <dbReference type="Proteomes" id="UP000292958"/>
    </source>
</evidence>
<dbReference type="Proteomes" id="UP000292958">
    <property type="component" value="Unassembled WGS sequence"/>
</dbReference>
<dbReference type="InterPro" id="IPR003723">
    <property type="entry name" value="Precorrin-6x_reduct"/>
</dbReference>
<dbReference type="Pfam" id="PF02571">
    <property type="entry name" value="CbiJ"/>
    <property type="match status" value="1"/>
</dbReference>
<dbReference type="GO" id="GO:0009236">
    <property type="term" value="P:cobalamin biosynthetic process"/>
    <property type="evidence" value="ECO:0007669"/>
    <property type="project" value="UniProtKB-UniPathway"/>
</dbReference>
<comment type="pathway">
    <text evidence="1">Cofactor biosynthesis; adenosylcobalamin biosynthesis.</text>
</comment>
<sequence>MDADKVIEMQSVTNPTRSHSPRVLILGGTSEASELATQLAARADLTVISSLAGRVSRPRLPVGIVRVGGFGGATGLISYLIDENIEVVIDATHPFASKISGNAELACKTLGVPLIALERPPWEPKEHDCWCAVPEVQAAASMVNHKRNRVFLSIGRQELGAFSNCEDAWFLVRAIDEPNEKLPANSKLMLKRGPFHLNDELQILRDEFISLIVSKNSGGTATYSKIEAARALRIPVVMIDRPRKYNSPTLARPDDVLQKLTEFL</sequence>
<comment type="caution">
    <text evidence="4">The sequence shown here is derived from an EMBL/GenBank/DDBJ whole genome shotgun (WGS) entry which is preliminary data.</text>
</comment>
<evidence type="ECO:0000313" key="4">
    <source>
        <dbReference type="EMBL" id="RZU40141.1"/>
    </source>
</evidence>
<dbReference type="EMBL" id="SHKW01000001">
    <property type="protein sequence ID" value="RZU40141.1"/>
    <property type="molecule type" value="Genomic_DNA"/>
</dbReference>
<dbReference type="UniPathway" id="UPA00148"/>
<dbReference type="PANTHER" id="PTHR36925:SF1">
    <property type="entry name" value="COBALT-PRECORRIN-6A REDUCTASE"/>
    <property type="match status" value="1"/>
</dbReference>
<evidence type="ECO:0000256" key="3">
    <source>
        <dbReference type="ARBA" id="ARBA00023002"/>
    </source>
</evidence>
<organism evidence="4 5">
    <name type="scientific">Edaphobacter modestus</name>
    <dbReference type="NCBI Taxonomy" id="388466"/>
    <lineage>
        <taxon>Bacteria</taxon>
        <taxon>Pseudomonadati</taxon>
        <taxon>Acidobacteriota</taxon>
        <taxon>Terriglobia</taxon>
        <taxon>Terriglobales</taxon>
        <taxon>Acidobacteriaceae</taxon>
        <taxon>Edaphobacter</taxon>
    </lineage>
</organism>
<dbReference type="AlphaFoldDB" id="A0A4Q7YSY7"/>
<dbReference type="GO" id="GO:0016994">
    <property type="term" value="F:precorrin-6A reductase activity"/>
    <property type="evidence" value="ECO:0007669"/>
    <property type="project" value="InterPro"/>
</dbReference>
<keyword evidence="2" id="KW-0169">Cobalamin biosynthesis</keyword>
<dbReference type="NCBIfam" id="TIGR00715">
    <property type="entry name" value="precor6x_red"/>
    <property type="match status" value="1"/>
</dbReference>
<keyword evidence="5" id="KW-1185">Reference proteome</keyword>
<keyword evidence="3" id="KW-0560">Oxidoreductase</keyword>
<gene>
    <name evidence="4" type="ORF">BDD14_1574</name>
</gene>
<name>A0A4Q7YSY7_9BACT</name>
<proteinExistence type="predicted"/>
<dbReference type="PROSITE" id="PS51014">
    <property type="entry name" value="COBK_CBIJ"/>
    <property type="match status" value="1"/>
</dbReference>
<evidence type="ECO:0000256" key="2">
    <source>
        <dbReference type="ARBA" id="ARBA00022573"/>
    </source>
</evidence>
<evidence type="ECO:0000256" key="1">
    <source>
        <dbReference type="ARBA" id="ARBA00004953"/>
    </source>
</evidence>
<reference evidence="4 5" key="1">
    <citation type="submission" date="2019-02" db="EMBL/GenBank/DDBJ databases">
        <title>Genomic Encyclopedia of Archaeal and Bacterial Type Strains, Phase II (KMG-II): from individual species to whole genera.</title>
        <authorList>
            <person name="Goeker M."/>
        </authorList>
    </citation>
    <scope>NUCLEOTIDE SEQUENCE [LARGE SCALE GENOMIC DNA]</scope>
    <source>
        <strain evidence="4 5">DSM 18101</strain>
    </source>
</reference>
<dbReference type="NCBIfam" id="NF005968">
    <property type="entry name" value="PRK08057.1-2"/>
    <property type="match status" value="1"/>
</dbReference>
<dbReference type="RefSeq" id="WP_242617807.1">
    <property type="nucleotide sequence ID" value="NZ_SHKW01000001.1"/>
</dbReference>
<protein>
    <submittedName>
        <fullName evidence="4">Precorrin-6A reductase</fullName>
    </submittedName>
</protein>
<dbReference type="PANTHER" id="PTHR36925">
    <property type="entry name" value="COBALT-PRECORRIN-6A REDUCTASE"/>
    <property type="match status" value="1"/>
</dbReference>